<dbReference type="Pfam" id="PF14322">
    <property type="entry name" value="SusD-like_3"/>
    <property type="match status" value="1"/>
</dbReference>
<feature type="domain" description="RagB/SusD" evidence="7">
    <location>
        <begin position="339"/>
        <end position="455"/>
    </location>
</feature>
<dbReference type="RefSeq" id="WP_141814742.1">
    <property type="nucleotide sequence ID" value="NZ_VFPL01000001.1"/>
</dbReference>
<dbReference type="Pfam" id="PF07980">
    <property type="entry name" value="SusD_RagB"/>
    <property type="match status" value="1"/>
</dbReference>
<evidence type="ECO:0000259" key="7">
    <source>
        <dbReference type="Pfam" id="PF07980"/>
    </source>
</evidence>
<dbReference type="Proteomes" id="UP000322918">
    <property type="component" value="Unassembled WGS sequence"/>
</dbReference>
<comment type="similarity">
    <text evidence="2">Belongs to the SusD family.</text>
</comment>
<dbReference type="AlphaFoldDB" id="A0A5M9HF07"/>
<sequence length="456" mass="50403">MKIIVNKLIAGILSATLLCCLLGSCDQFLDARPDKKLVVPATLADLQAMIDNYSSMSSNTPGAGEASSADFYLTDADWAARGEFDRRVYTWEKDHLFATGDLGNDWSYCFGSTYICNTVLEGLPKIGRTAANAATWDDLKGQALFYRGMNYLNAAWVWCMPYDDESGAMGLPLRLSPDFNTPSLRSTLKETYGQLLDDLKASVPLLPAKTTHPLRPCKAAAWGALAKAYLSMRKYTEAGLYADSCLQVNSALLDYNTLNASASYPIAKANAEVVFDRAAAMPPPLNPSRAKVDSNLYALYPEGDLRKTVFFKRNTNGTYAFKGSYLGTLGVFSGIATDEMYLIRAEAYARAGQTEKALADLNALLRKRWNRNFFREVNAATGAEALQLILLERRKELLMRTLRWMDIKRLNMEGAGISLSRKINGQVYTLPANDLRFALPIPDDVISLSGMQQNPR</sequence>
<protein>
    <submittedName>
        <fullName evidence="9">RagB/SusD family nutrient uptake outer membrane protein</fullName>
    </submittedName>
</protein>
<dbReference type="OrthoDB" id="653598at2"/>
<evidence type="ECO:0000256" key="5">
    <source>
        <dbReference type="ARBA" id="ARBA00023237"/>
    </source>
</evidence>
<gene>
    <name evidence="9" type="ORF">F1649_04490</name>
</gene>
<evidence type="ECO:0000256" key="4">
    <source>
        <dbReference type="ARBA" id="ARBA00023136"/>
    </source>
</evidence>
<evidence type="ECO:0000259" key="8">
    <source>
        <dbReference type="Pfam" id="PF14322"/>
    </source>
</evidence>
<evidence type="ECO:0000256" key="2">
    <source>
        <dbReference type="ARBA" id="ARBA00006275"/>
    </source>
</evidence>
<dbReference type="GO" id="GO:0009279">
    <property type="term" value="C:cell outer membrane"/>
    <property type="evidence" value="ECO:0007669"/>
    <property type="project" value="UniProtKB-SubCell"/>
</dbReference>
<feature type="chain" id="PRO_5024279823" evidence="6">
    <location>
        <begin position="24"/>
        <end position="456"/>
    </location>
</feature>
<evidence type="ECO:0000256" key="3">
    <source>
        <dbReference type="ARBA" id="ARBA00022729"/>
    </source>
</evidence>
<name>A0A5M9HF07_9SPHI</name>
<comment type="subcellular location">
    <subcellularLocation>
        <location evidence="1">Cell outer membrane</location>
    </subcellularLocation>
</comment>
<evidence type="ECO:0000313" key="9">
    <source>
        <dbReference type="EMBL" id="KAA8485380.1"/>
    </source>
</evidence>
<keyword evidence="10" id="KW-1185">Reference proteome</keyword>
<accession>A0A5M9HF07</accession>
<keyword evidence="5" id="KW-0998">Cell outer membrane</keyword>
<dbReference type="Gene3D" id="1.25.40.390">
    <property type="match status" value="1"/>
</dbReference>
<reference evidence="9 10" key="1">
    <citation type="submission" date="2019-09" db="EMBL/GenBank/DDBJ databases">
        <title>Pararcticibacter amylolyticus gen. nov., sp. nov., isolated from a rottenly hemp rope, and reclassification of Pedobacter tournemirensis as Pararcticibacter tournemirensis comb. nov.</title>
        <authorList>
            <person name="Cai Y."/>
        </authorList>
    </citation>
    <scope>NUCLEOTIDE SEQUENCE [LARGE SCALE GENOMIC DNA]</scope>
    <source>
        <strain evidence="9 10">TF5-37.2-LB10</strain>
    </source>
</reference>
<feature type="signal peptide" evidence="6">
    <location>
        <begin position="1"/>
        <end position="23"/>
    </location>
</feature>
<keyword evidence="3 6" id="KW-0732">Signal</keyword>
<keyword evidence="4" id="KW-0472">Membrane</keyword>
<comment type="caution">
    <text evidence="9">The sequence shown here is derived from an EMBL/GenBank/DDBJ whole genome shotgun (WGS) entry which is preliminary data.</text>
</comment>
<evidence type="ECO:0000256" key="1">
    <source>
        <dbReference type="ARBA" id="ARBA00004442"/>
    </source>
</evidence>
<organism evidence="9 10">
    <name type="scientific">Arcticibacter tournemirensis</name>
    <dbReference type="NCBI Taxonomy" id="699437"/>
    <lineage>
        <taxon>Bacteria</taxon>
        <taxon>Pseudomonadati</taxon>
        <taxon>Bacteroidota</taxon>
        <taxon>Sphingobacteriia</taxon>
        <taxon>Sphingobacteriales</taxon>
        <taxon>Sphingobacteriaceae</taxon>
        <taxon>Arcticibacter</taxon>
    </lineage>
</organism>
<dbReference type="PROSITE" id="PS51257">
    <property type="entry name" value="PROKAR_LIPOPROTEIN"/>
    <property type="match status" value="1"/>
</dbReference>
<dbReference type="EMBL" id="VWNE01000005">
    <property type="protein sequence ID" value="KAA8485380.1"/>
    <property type="molecule type" value="Genomic_DNA"/>
</dbReference>
<feature type="domain" description="SusD-like N-terminal" evidence="8">
    <location>
        <begin position="28"/>
        <end position="230"/>
    </location>
</feature>
<dbReference type="SUPFAM" id="SSF48452">
    <property type="entry name" value="TPR-like"/>
    <property type="match status" value="1"/>
</dbReference>
<proteinExistence type="inferred from homology"/>
<dbReference type="InterPro" id="IPR012944">
    <property type="entry name" value="SusD_RagB_dom"/>
</dbReference>
<dbReference type="InterPro" id="IPR033985">
    <property type="entry name" value="SusD-like_N"/>
</dbReference>
<evidence type="ECO:0000256" key="6">
    <source>
        <dbReference type="SAM" id="SignalP"/>
    </source>
</evidence>
<evidence type="ECO:0000313" key="10">
    <source>
        <dbReference type="Proteomes" id="UP000322918"/>
    </source>
</evidence>
<dbReference type="InterPro" id="IPR011990">
    <property type="entry name" value="TPR-like_helical_dom_sf"/>
</dbReference>